<dbReference type="Proteomes" id="UP000002630">
    <property type="component" value="Linkage Group LG06"/>
</dbReference>
<sequence length="176" mass="17909">MSNQGGGGAPALSPELNKAEARQASNLRVTTKAIDALHARVARAKRELDKHKKQLEAAGGGAGAASSEGLRAGAKSPTRSAAKPATAKSPTRSPSKGKGAACKSPPRSMKAAATATRGGGTGGKQGGAQAMDLEDAGRSGVGAQKLPRNDLKAGQGGREGEPSVRRRSFRSWHRPR</sequence>
<dbReference type="AlphaFoldDB" id="D8LT27"/>
<proteinExistence type="predicted"/>
<evidence type="ECO:0000256" key="1">
    <source>
        <dbReference type="SAM" id="MobiDB-lite"/>
    </source>
</evidence>
<dbReference type="EMBL" id="FN649014">
    <property type="protein sequence ID" value="CBN75301.1"/>
    <property type="molecule type" value="Genomic_DNA"/>
</dbReference>
<dbReference type="EMBL" id="FN649731">
    <property type="protein sequence ID" value="CBN75301.1"/>
    <property type="molecule type" value="Genomic_DNA"/>
</dbReference>
<accession>D8LT27</accession>
<feature type="region of interest" description="Disordered" evidence="1">
    <location>
        <begin position="45"/>
        <end position="176"/>
    </location>
</feature>
<name>D8LT27_ECTSI</name>
<reference evidence="2 3" key="1">
    <citation type="journal article" date="2010" name="Nature">
        <title>The Ectocarpus genome and the independent evolution of multicellularity in brown algae.</title>
        <authorList>
            <person name="Cock J.M."/>
            <person name="Sterck L."/>
            <person name="Rouze P."/>
            <person name="Scornet D."/>
            <person name="Allen A.E."/>
            <person name="Amoutzias G."/>
            <person name="Anthouard V."/>
            <person name="Artiguenave F."/>
            <person name="Aury J.M."/>
            <person name="Badger J.H."/>
            <person name="Beszteri B."/>
            <person name="Billiau K."/>
            <person name="Bonnet E."/>
            <person name="Bothwell J.H."/>
            <person name="Bowler C."/>
            <person name="Boyen C."/>
            <person name="Brownlee C."/>
            <person name="Carrano C.J."/>
            <person name="Charrier B."/>
            <person name="Cho G.Y."/>
            <person name="Coelho S.M."/>
            <person name="Collen J."/>
            <person name="Corre E."/>
            <person name="Da Silva C."/>
            <person name="Delage L."/>
            <person name="Delaroque N."/>
            <person name="Dittami S.M."/>
            <person name="Doulbeau S."/>
            <person name="Elias M."/>
            <person name="Farnham G."/>
            <person name="Gachon C.M."/>
            <person name="Gschloessl B."/>
            <person name="Heesch S."/>
            <person name="Jabbari K."/>
            <person name="Jubin C."/>
            <person name="Kawai H."/>
            <person name="Kimura K."/>
            <person name="Kloareg B."/>
            <person name="Kupper F.C."/>
            <person name="Lang D."/>
            <person name="Le Bail A."/>
            <person name="Leblanc C."/>
            <person name="Lerouge P."/>
            <person name="Lohr M."/>
            <person name="Lopez P.J."/>
            <person name="Martens C."/>
            <person name="Maumus F."/>
            <person name="Michel G."/>
            <person name="Miranda-Saavedra D."/>
            <person name="Morales J."/>
            <person name="Moreau H."/>
            <person name="Motomura T."/>
            <person name="Nagasato C."/>
            <person name="Napoli C.A."/>
            <person name="Nelson D.R."/>
            <person name="Nyvall-Collen P."/>
            <person name="Peters A.F."/>
            <person name="Pommier C."/>
            <person name="Potin P."/>
            <person name="Poulain J."/>
            <person name="Quesneville H."/>
            <person name="Read B."/>
            <person name="Rensing S.A."/>
            <person name="Ritter A."/>
            <person name="Rousvoal S."/>
            <person name="Samanta M."/>
            <person name="Samson G."/>
            <person name="Schroeder D.C."/>
            <person name="Segurens B."/>
            <person name="Strittmatter M."/>
            <person name="Tonon T."/>
            <person name="Tregear J.W."/>
            <person name="Valentin K."/>
            <person name="von Dassow P."/>
            <person name="Yamagishi T."/>
            <person name="Van de Peer Y."/>
            <person name="Wincker P."/>
        </authorList>
    </citation>
    <scope>NUCLEOTIDE SEQUENCE [LARGE SCALE GENOMIC DNA]</scope>
    <source>
        <strain evidence="3">Ec32 / CCAP1310/4</strain>
    </source>
</reference>
<feature type="compositionally biased region" description="Basic residues" evidence="1">
    <location>
        <begin position="165"/>
        <end position="176"/>
    </location>
</feature>
<gene>
    <name evidence="2" type="ORF">Esi_0078_0012</name>
</gene>
<organism evidence="2 3">
    <name type="scientific">Ectocarpus siliculosus</name>
    <name type="common">Brown alga</name>
    <name type="synonym">Conferva siliculosa</name>
    <dbReference type="NCBI Taxonomy" id="2880"/>
    <lineage>
        <taxon>Eukaryota</taxon>
        <taxon>Sar</taxon>
        <taxon>Stramenopiles</taxon>
        <taxon>Ochrophyta</taxon>
        <taxon>PX clade</taxon>
        <taxon>Phaeophyceae</taxon>
        <taxon>Ectocarpales</taxon>
        <taxon>Ectocarpaceae</taxon>
        <taxon>Ectocarpus</taxon>
    </lineage>
</organism>
<keyword evidence="3" id="KW-1185">Reference proteome</keyword>
<feature type="compositionally biased region" description="Gly residues" evidence="1">
    <location>
        <begin position="117"/>
        <end position="126"/>
    </location>
</feature>
<feature type="compositionally biased region" description="Low complexity" evidence="1">
    <location>
        <begin position="64"/>
        <end position="74"/>
    </location>
</feature>
<protein>
    <submittedName>
        <fullName evidence="2">Uncharacterized protein</fullName>
    </submittedName>
</protein>
<evidence type="ECO:0000313" key="2">
    <source>
        <dbReference type="EMBL" id="CBN75301.1"/>
    </source>
</evidence>
<evidence type="ECO:0000313" key="3">
    <source>
        <dbReference type="Proteomes" id="UP000002630"/>
    </source>
</evidence>
<feature type="region of interest" description="Disordered" evidence="1">
    <location>
        <begin position="1"/>
        <end position="29"/>
    </location>
</feature>
<dbReference type="InParanoid" id="D8LT27"/>